<dbReference type="InterPro" id="IPR011598">
    <property type="entry name" value="bHLH_dom"/>
</dbReference>
<proteinExistence type="predicted"/>
<dbReference type="SMART" id="SM00353">
    <property type="entry name" value="HLH"/>
    <property type="match status" value="1"/>
</dbReference>
<protein>
    <recommendedName>
        <fullName evidence="2">BHLH domain-containing protein</fullName>
    </recommendedName>
</protein>
<keyword evidence="4" id="KW-1185">Reference proteome</keyword>
<name>A0AAE8SXM9_9PEZI</name>
<evidence type="ECO:0000313" key="4">
    <source>
        <dbReference type="Proteomes" id="UP001187682"/>
    </source>
</evidence>
<dbReference type="EMBL" id="ONZQ02000009">
    <property type="protein sequence ID" value="SPO04112.1"/>
    <property type="molecule type" value="Genomic_DNA"/>
</dbReference>
<dbReference type="GO" id="GO:0046983">
    <property type="term" value="F:protein dimerization activity"/>
    <property type="evidence" value="ECO:0007669"/>
    <property type="project" value="InterPro"/>
</dbReference>
<reference evidence="3" key="1">
    <citation type="submission" date="2018-03" db="EMBL/GenBank/DDBJ databases">
        <authorList>
            <person name="Guldener U."/>
        </authorList>
    </citation>
    <scope>NUCLEOTIDE SEQUENCE</scope>
</reference>
<evidence type="ECO:0000313" key="3">
    <source>
        <dbReference type="EMBL" id="SPO04112.1"/>
    </source>
</evidence>
<organism evidence="3 4">
    <name type="scientific">Cephalotrichum gorgonifer</name>
    <dbReference type="NCBI Taxonomy" id="2041049"/>
    <lineage>
        <taxon>Eukaryota</taxon>
        <taxon>Fungi</taxon>
        <taxon>Dikarya</taxon>
        <taxon>Ascomycota</taxon>
        <taxon>Pezizomycotina</taxon>
        <taxon>Sordariomycetes</taxon>
        <taxon>Hypocreomycetidae</taxon>
        <taxon>Microascales</taxon>
        <taxon>Microascaceae</taxon>
        <taxon>Cephalotrichum</taxon>
    </lineage>
</organism>
<comment type="caution">
    <text evidence="3">The sequence shown here is derived from an EMBL/GenBank/DDBJ whole genome shotgun (WGS) entry which is preliminary data.</text>
</comment>
<evidence type="ECO:0000259" key="2">
    <source>
        <dbReference type="PROSITE" id="PS50888"/>
    </source>
</evidence>
<feature type="compositionally biased region" description="Basic and acidic residues" evidence="1">
    <location>
        <begin position="7"/>
        <end position="18"/>
    </location>
</feature>
<dbReference type="InterPro" id="IPR036638">
    <property type="entry name" value="HLH_DNA-bd_sf"/>
</dbReference>
<dbReference type="PROSITE" id="PS50888">
    <property type="entry name" value="BHLH"/>
    <property type="match status" value="1"/>
</dbReference>
<accession>A0AAE8SXM9</accession>
<evidence type="ECO:0000256" key="1">
    <source>
        <dbReference type="SAM" id="MobiDB-lite"/>
    </source>
</evidence>
<gene>
    <name evidence="3" type="ORF">DNG_06795</name>
</gene>
<dbReference type="SUPFAM" id="SSF47459">
    <property type="entry name" value="HLH, helix-loop-helix DNA-binding domain"/>
    <property type="match status" value="1"/>
</dbReference>
<dbReference type="Gene3D" id="4.10.280.10">
    <property type="entry name" value="Helix-loop-helix DNA-binding domain"/>
    <property type="match status" value="1"/>
</dbReference>
<dbReference type="Proteomes" id="UP001187682">
    <property type="component" value="Unassembled WGS sequence"/>
</dbReference>
<sequence>MSGNHGEALDRAERDLTRPHPNQQRLEAIARAAVSKNKTVERPIRPKTLASDLPNILQKHIAERTTLKRTICKDVERARRNKLKYALDELKRLISQACCEEWPTGRLNSKIDIIECTIDYIVCIQSRPDDGSSQS</sequence>
<feature type="region of interest" description="Disordered" evidence="1">
    <location>
        <begin position="1"/>
        <end position="23"/>
    </location>
</feature>
<feature type="domain" description="BHLH" evidence="2">
    <location>
        <begin position="67"/>
        <end position="124"/>
    </location>
</feature>
<dbReference type="Pfam" id="PF00010">
    <property type="entry name" value="HLH"/>
    <property type="match status" value="1"/>
</dbReference>
<dbReference type="AlphaFoldDB" id="A0AAE8SXM9"/>